<keyword evidence="7" id="KW-1185">Reference proteome</keyword>
<proteinExistence type="predicted"/>
<evidence type="ECO:0000259" key="5">
    <source>
        <dbReference type="PROSITE" id="PS50110"/>
    </source>
</evidence>
<evidence type="ECO:0000256" key="3">
    <source>
        <dbReference type="ARBA" id="ARBA00048132"/>
    </source>
</evidence>
<comment type="catalytic activity">
    <reaction evidence="3">
        <text>[thioredoxin]-dithiol + NADP(+) = [thioredoxin]-disulfide + NADPH + H(+)</text>
        <dbReference type="Rhea" id="RHEA:20345"/>
        <dbReference type="Rhea" id="RHEA-COMP:10698"/>
        <dbReference type="Rhea" id="RHEA-COMP:10700"/>
        <dbReference type="ChEBI" id="CHEBI:15378"/>
        <dbReference type="ChEBI" id="CHEBI:29950"/>
        <dbReference type="ChEBI" id="CHEBI:50058"/>
        <dbReference type="ChEBI" id="CHEBI:57783"/>
        <dbReference type="ChEBI" id="CHEBI:58349"/>
        <dbReference type="EC" id="1.8.1.9"/>
    </reaction>
</comment>
<dbReference type="InterPro" id="IPR001789">
    <property type="entry name" value="Sig_transdc_resp-reg_receiver"/>
</dbReference>
<dbReference type="SUPFAM" id="SSF51905">
    <property type="entry name" value="FAD/NAD(P)-binding domain"/>
    <property type="match status" value="1"/>
</dbReference>
<feature type="domain" description="Response regulatory" evidence="5">
    <location>
        <begin position="5"/>
        <end position="129"/>
    </location>
</feature>
<dbReference type="InterPro" id="IPR011006">
    <property type="entry name" value="CheY-like_superfamily"/>
</dbReference>
<keyword evidence="1" id="KW-0285">Flavoprotein</keyword>
<dbReference type="Gene3D" id="3.40.50.2300">
    <property type="match status" value="1"/>
</dbReference>
<dbReference type="Pfam" id="PF07992">
    <property type="entry name" value="Pyr_redox_2"/>
    <property type="match status" value="1"/>
</dbReference>
<dbReference type="PRINTS" id="PR00368">
    <property type="entry name" value="FADPNR"/>
</dbReference>
<feature type="modified residue" description="4-aspartylphosphate" evidence="4">
    <location>
        <position position="62"/>
    </location>
</feature>
<dbReference type="RefSeq" id="WP_387989486.1">
    <property type="nucleotide sequence ID" value="NZ_JBHSGR010000014.1"/>
</dbReference>
<comment type="caution">
    <text evidence="6">The sequence shown here is derived from an EMBL/GenBank/DDBJ whole genome shotgun (WGS) entry which is preliminary data.</text>
</comment>
<dbReference type="Gene3D" id="3.50.50.60">
    <property type="entry name" value="FAD/NAD(P)-binding domain"/>
    <property type="match status" value="2"/>
</dbReference>
<dbReference type="EMBL" id="JBHSGR010000014">
    <property type="protein sequence ID" value="MFC4694441.1"/>
    <property type="molecule type" value="Genomic_DNA"/>
</dbReference>
<evidence type="ECO:0000313" key="7">
    <source>
        <dbReference type="Proteomes" id="UP001596025"/>
    </source>
</evidence>
<reference evidence="7" key="1">
    <citation type="journal article" date="2019" name="Int. J. Syst. Evol. Microbiol.">
        <title>The Global Catalogue of Microorganisms (GCM) 10K type strain sequencing project: providing services to taxonomists for standard genome sequencing and annotation.</title>
        <authorList>
            <consortium name="The Broad Institute Genomics Platform"/>
            <consortium name="The Broad Institute Genome Sequencing Center for Infectious Disease"/>
            <person name="Wu L."/>
            <person name="Ma J."/>
        </authorList>
    </citation>
    <scope>NUCLEOTIDE SEQUENCE [LARGE SCALE GENOMIC DNA]</scope>
    <source>
        <strain evidence="7">CCUG 62763</strain>
    </source>
</reference>
<dbReference type="PROSITE" id="PS50110">
    <property type="entry name" value="RESPONSE_REGULATORY"/>
    <property type="match status" value="1"/>
</dbReference>
<protein>
    <submittedName>
        <fullName evidence="6">FAD-dependent oxidoreductase</fullName>
    </submittedName>
</protein>
<dbReference type="InterPro" id="IPR036188">
    <property type="entry name" value="FAD/NAD-bd_sf"/>
</dbReference>
<dbReference type="Proteomes" id="UP001596025">
    <property type="component" value="Unassembled WGS sequence"/>
</dbReference>
<name>A0ABV9LL02_9ACTN</name>
<sequence length="553" mass="58512">MDRPVLMAVDDDPAALRPVQEELTKRYGTDYDVRCLTSAEEALGDLARVRAAGGEVALVLADQWMPGMTGVEFLDRVRALHPEARRSVLITWHDRSTAPVLPVSVLRQIDWVTKPWQPGDEHFHQAIGQFLYQWALPNRPRFLAARVVGERWTARSHEIRDLLSRNSVAYGFHDVASEEGRALLREVGRPAARLPVVVLFDGRVLEDPSGLEIADALGVRTRPDPRPHDVTVVGAGPAGLAAAVYGASEGLRTVVLEAEAMGGQAGTSSLIRNYLGFPRGIPGADLAQRAYEQAWLLGAEFVYGPRAVGLETSGDGLVVSLSDGSAVTSRAVVLATGVTYRRLGVPSLDALVGAGVFYGAAAPEAQAMAGEEVYVVGGANSAGQAALHLARYARRVTLLVRGASLAATMSDYLVREIDAAPNVTVRHGAEAVGGSGEGRLTHLVVRDGDGGDTETVPAAGLFVLIGAEPHTDWLPGAIDRDGTGHVLTGADRRGGPAGGEVREFETSVPGVFAVGDVRHGSVKRVASAVGEGAVAIRMVHDHLGRLRGPHPGR</sequence>
<gene>
    <name evidence="6" type="ORF">ACFO3M_13660</name>
</gene>
<dbReference type="SMART" id="SM00448">
    <property type="entry name" value="REC"/>
    <property type="match status" value="1"/>
</dbReference>
<organism evidence="6 7">
    <name type="scientific">Geodermatophilus arenarius</name>
    <dbReference type="NCBI Taxonomy" id="1137990"/>
    <lineage>
        <taxon>Bacteria</taxon>
        <taxon>Bacillati</taxon>
        <taxon>Actinomycetota</taxon>
        <taxon>Actinomycetes</taxon>
        <taxon>Geodermatophilales</taxon>
        <taxon>Geodermatophilaceae</taxon>
        <taxon>Geodermatophilus</taxon>
    </lineage>
</organism>
<evidence type="ECO:0000256" key="4">
    <source>
        <dbReference type="PROSITE-ProRule" id="PRU00169"/>
    </source>
</evidence>
<dbReference type="InterPro" id="IPR050097">
    <property type="entry name" value="Ferredoxin-NADP_redctase_2"/>
</dbReference>
<keyword evidence="4" id="KW-0597">Phosphoprotein</keyword>
<dbReference type="SUPFAM" id="SSF52172">
    <property type="entry name" value="CheY-like"/>
    <property type="match status" value="1"/>
</dbReference>
<evidence type="ECO:0000313" key="6">
    <source>
        <dbReference type="EMBL" id="MFC4694441.1"/>
    </source>
</evidence>
<dbReference type="PANTHER" id="PTHR48105">
    <property type="entry name" value="THIOREDOXIN REDUCTASE 1-RELATED-RELATED"/>
    <property type="match status" value="1"/>
</dbReference>
<dbReference type="Pfam" id="PF00072">
    <property type="entry name" value="Response_reg"/>
    <property type="match status" value="1"/>
</dbReference>
<evidence type="ECO:0000256" key="2">
    <source>
        <dbReference type="ARBA" id="ARBA00023002"/>
    </source>
</evidence>
<dbReference type="InterPro" id="IPR023753">
    <property type="entry name" value="FAD/NAD-binding_dom"/>
</dbReference>
<keyword evidence="2" id="KW-0560">Oxidoreductase</keyword>
<evidence type="ECO:0000256" key="1">
    <source>
        <dbReference type="ARBA" id="ARBA00022630"/>
    </source>
</evidence>
<accession>A0ABV9LL02</accession>
<dbReference type="PRINTS" id="PR00469">
    <property type="entry name" value="PNDRDTASEII"/>
</dbReference>